<accession>A0A182S1Z4</accession>
<reference evidence="2" key="1">
    <citation type="submission" date="2020-05" db="UniProtKB">
        <authorList>
            <consortium name="EnsemblMetazoa"/>
        </authorList>
    </citation>
    <scope>IDENTIFICATION</scope>
    <source>
        <strain evidence="2">FUMOZ</strain>
    </source>
</reference>
<sequence length="615" mass="69231">MEKTLNLTPTCSELLAEAFGTPVQGDLKFTPLQQLLQAILGKLNLEDVPVDQVQSCSLPANTSSVESKTSSIQEITESPTDYDESFVVQEKPTNTPVPVMRFEDTEAYQELIAKITKLQNIVEGLQSECGKQSEIHKAILPTVEELDQFSRSRTSSLQSTVDTPLDYLSFAARLDKIDESIGKLTSMANDTVLEYSRLEKSILPFLGGGEVTIMRAQLDNVNQLLKAHFPDFRAHCSSVSVLKTSKHFSMDGTVPVDFYQHPVPSTVKSLVPRRSTIKHQPEPDLEKELDTIRSALVSLIARLPLPEQDSASEVSAEASIASLELTPGTIQAIWPREYEERIEALEKSVEVQSKLSESLASKCNKFPETTGELEFRLESVHQTVTAEMKALELDFNSKLTTLVERVDVEQMEMVTHLDLLDQQMEDRVEYKHFQTRLSKEQFTKTIEQLETHINTQIDHFSTLMQCIENRLKKLNTDMETKTDSIKLERLEVKLRNRFNFMHLLIDNIRTALRKTSEAAGTKISLGAVPLRCISCNHETTMRKVQDLIPTGLSLRKYAQKQQQERITQLNQLVTRFAPESAATGSTAAYSKQKQGSTTKAEMVQPKEKLAYVVHV</sequence>
<organism evidence="2">
    <name type="scientific">Anopheles funestus</name>
    <name type="common">African malaria mosquito</name>
    <dbReference type="NCBI Taxonomy" id="62324"/>
    <lineage>
        <taxon>Eukaryota</taxon>
        <taxon>Metazoa</taxon>
        <taxon>Ecdysozoa</taxon>
        <taxon>Arthropoda</taxon>
        <taxon>Hexapoda</taxon>
        <taxon>Insecta</taxon>
        <taxon>Pterygota</taxon>
        <taxon>Neoptera</taxon>
        <taxon>Endopterygota</taxon>
        <taxon>Diptera</taxon>
        <taxon>Nematocera</taxon>
        <taxon>Culicoidea</taxon>
        <taxon>Culicidae</taxon>
        <taxon>Anophelinae</taxon>
        <taxon>Anopheles</taxon>
    </lineage>
</organism>
<dbReference type="Pfam" id="PF16043">
    <property type="entry name" value="DUF4795"/>
    <property type="match status" value="1"/>
</dbReference>
<dbReference type="AlphaFoldDB" id="A0A182S1Z4"/>
<protein>
    <recommendedName>
        <fullName evidence="1">DUF4795 domain-containing protein</fullName>
    </recommendedName>
</protein>
<proteinExistence type="predicted"/>
<evidence type="ECO:0000313" key="2">
    <source>
        <dbReference type="EnsemblMetazoa" id="AFUN014480-PA"/>
    </source>
</evidence>
<name>A0A182S1Z4_ANOFN</name>
<evidence type="ECO:0000259" key="1">
    <source>
        <dbReference type="Pfam" id="PF16043"/>
    </source>
</evidence>
<dbReference type="InterPro" id="IPR032013">
    <property type="entry name" value="DUF4795"/>
</dbReference>
<dbReference type="EnsemblMetazoa" id="AFUN014480-RA">
    <property type="protein sequence ID" value="AFUN014480-PA"/>
    <property type="gene ID" value="AFUN014480"/>
</dbReference>
<feature type="domain" description="DUF4795" evidence="1">
    <location>
        <begin position="401"/>
        <end position="550"/>
    </location>
</feature>
<dbReference type="VEuPathDB" id="VectorBase:AFUN014480"/>